<proteinExistence type="predicted"/>
<evidence type="ECO:0000256" key="1">
    <source>
        <dbReference type="SAM" id="Coils"/>
    </source>
</evidence>
<keyword evidence="1" id="KW-0175">Coiled coil</keyword>
<dbReference type="AlphaFoldDB" id="A0A7G8TE13"/>
<dbReference type="KEGG" id="cfem:HCR03_06330"/>
<evidence type="ECO:0000256" key="2">
    <source>
        <dbReference type="SAM" id="MobiDB-lite"/>
    </source>
</evidence>
<reference evidence="3 4" key="1">
    <citation type="submission" date="2020-08" db="EMBL/GenBank/DDBJ databases">
        <title>The isolate Caproiciproducens sp. 7D4C2 produces n-caproate at mildly acidic conditions from hexoses: genome and rBOX comparison with related strains and chain-elongating bacteria.</title>
        <authorList>
            <person name="Esquivel-Elizondo S."/>
            <person name="Bagci C."/>
            <person name="Temovska M."/>
            <person name="Jeon B.S."/>
            <person name="Bessarab I."/>
            <person name="Williams R.B.H."/>
            <person name="Huson D.H."/>
            <person name="Angenent L.T."/>
        </authorList>
    </citation>
    <scope>NUCLEOTIDE SEQUENCE [LARGE SCALE GENOMIC DNA]</scope>
    <source>
        <strain evidence="3 4">7D4C2</strain>
    </source>
</reference>
<organism evidence="3 4">
    <name type="scientific">Caproicibacter fermentans</name>
    <dbReference type="NCBI Taxonomy" id="2576756"/>
    <lineage>
        <taxon>Bacteria</taxon>
        <taxon>Bacillati</taxon>
        <taxon>Bacillota</taxon>
        <taxon>Clostridia</taxon>
        <taxon>Eubacteriales</taxon>
        <taxon>Acutalibacteraceae</taxon>
        <taxon>Caproicibacter</taxon>
    </lineage>
</organism>
<dbReference type="RefSeq" id="WP_187037192.1">
    <property type="nucleotide sequence ID" value="NZ_CP060286.1"/>
</dbReference>
<dbReference type="Proteomes" id="UP000515909">
    <property type="component" value="Chromosome"/>
</dbReference>
<dbReference type="EMBL" id="CP060286">
    <property type="protein sequence ID" value="QNK41854.1"/>
    <property type="molecule type" value="Genomic_DNA"/>
</dbReference>
<protein>
    <submittedName>
        <fullName evidence="3">DUF3560 domain-containing protein</fullName>
    </submittedName>
</protein>
<feature type="compositionally biased region" description="Basic and acidic residues" evidence="2">
    <location>
        <begin position="24"/>
        <end position="41"/>
    </location>
</feature>
<feature type="compositionally biased region" description="Basic and acidic residues" evidence="2">
    <location>
        <begin position="1"/>
        <end position="17"/>
    </location>
</feature>
<dbReference type="Pfam" id="PF12083">
    <property type="entry name" value="DUF3560"/>
    <property type="match status" value="1"/>
</dbReference>
<accession>A0A7G8TE13</accession>
<evidence type="ECO:0000313" key="4">
    <source>
        <dbReference type="Proteomes" id="UP000515909"/>
    </source>
</evidence>
<dbReference type="InterPro" id="IPR021944">
    <property type="entry name" value="DUF3560"/>
</dbReference>
<gene>
    <name evidence="3" type="ORF">HCR03_06330</name>
</gene>
<name>A0A7G8TE13_9FIRM</name>
<sequence>MSGRADYEERRQARIDRLNGAARKATEESDRQYKRSHDLVKDIPFGQPNIEGRPALPRLREKSWNALGKAVEADEKAAYYAGRAEAAESNSTISSDDPEAIEKLKSKLADLEAERERVKASNKAARAAGKEPAPWYTLPYLGKDIKRIKDRIAHLERVDQMPAETIKFDGGEIISDADTNRVMVRHDEKPDSTVIQALKSNGFHWARSERAWVRLRNPNALYAAKAICGIK</sequence>
<feature type="coiled-coil region" evidence="1">
    <location>
        <begin position="101"/>
        <end position="128"/>
    </location>
</feature>
<evidence type="ECO:0000313" key="3">
    <source>
        <dbReference type="EMBL" id="QNK41854.1"/>
    </source>
</evidence>
<feature type="region of interest" description="Disordered" evidence="2">
    <location>
        <begin position="1"/>
        <end position="54"/>
    </location>
</feature>